<keyword evidence="1 3" id="KW-0853">WD repeat</keyword>
<evidence type="ECO:0000256" key="4">
    <source>
        <dbReference type="SAM" id="MobiDB-lite"/>
    </source>
</evidence>
<evidence type="ECO:0000256" key="1">
    <source>
        <dbReference type="ARBA" id="ARBA00022574"/>
    </source>
</evidence>
<protein>
    <submittedName>
        <fullName evidence="5">WD repeat-containing protein 88</fullName>
    </submittedName>
</protein>
<dbReference type="EMBL" id="JWIN03000009">
    <property type="protein sequence ID" value="KAB1273884.1"/>
    <property type="molecule type" value="Genomic_DNA"/>
</dbReference>
<dbReference type="AlphaFoldDB" id="A0A5N4DSD8"/>
<dbReference type="STRING" id="9838.ENSCDRP00005026948"/>
<name>A0A5N4DSD8_CAMDR</name>
<gene>
    <name evidence="5" type="ORF">Cadr_000011483</name>
</gene>
<keyword evidence="6" id="KW-1185">Reference proteome</keyword>
<evidence type="ECO:0000313" key="5">
    <source>
        <dbReference type="EMBL" id="KAB1273884.1"/>
    </source>
</evidence>
<dbReference type="InterPro" id="IPR015943">
    <property type="entry name" value="WD40/YVTN_repeat-like_dom_sf"/>
</dbReference>
<sequence length="225" mass="24633">MASQPQDTPSSAKAQNEGGKTVLQRSDVQLSFVLTRDGVHQPRKVPWVTLVRAYGHFKLSLSEAKRGRQLASLNPLALGSDSAQPENQAMSEKLQGEKTSWGDHEPLSKVPFKIMKGHQHIVSSCHFCVDDTKLLSGSYDCTVKLWVGGLVLAGTKTSCLDVDRGICITDAEDTTTVSHIKDHHRMSVTSCCFDPDSQRVASVSLDRSIKIWDVTSQATLLTITK</sequence>
<dbReference type="InterPro" id="IPR036322">
    <property type="entry name" value="WD40_repeat_dom_sf"/>
</dbReference>
<dbReference type="InterPro" id="IPR001680">
    <property type="entry name" value="WD40_rpt"/>
</dbReference>
<keyword evidence="2" id="KW-0677">Repeat</keyword>
<comment type="caution">
    <text evidence="5">The sequence shown here is derived from an EMBL/GenBank/DDBJ whole genome shotgun (WGS) entry which is preliminary data.</text>
</comment>
<feature type="region of interest" description="Disordered" evidence="4">
    <location>
        <begin position="77"/>
        <end position="105"/>
    </location>
</feature>
<dbReference type="Pfam" id="PF00400">
    <property type="entry name" value="WD40"/>
    <property type="match status" value="2"/>
</dbReference>
<dbReference type="PANTHER" id="PTHR45048">
    <property type="match status" value="1"/>
</dbReference>
<evidence type="ECO:0000256" key="2">
    <source>
        <dbReference type="ARBA" id="ARBA00022737"/>
    </source>
</evidence>
<proteinExistence type="predicted"/>
<feature type="compositionally biased region" description="Polar residues" evidence="4">
    <location>
        <begin position="81"/>
        <end position="90"/>
    </location>
</feature>
<dbReference type="Gene3D" id="2.130.10.10">
    <property type="entry name" value="YVTN repeat-like/Quinoprotein amine dehydrogenase"/>
    <property type="match status" value="2"/>
</dbReference>
<feature type="repeat" description="WD" evidence="3">
    <location>
        <begin position="115"/>
        <end position="146"/>
    </location>
</feature>
<dbReference type="SUPFAM" id="SSF50978">
    <property type="entry name" value="WD40 repeat-like"/>
    <property type="match status" value="1"/>
</dbReference>
<accession>A0A5N4DSD8</accession>
<feature type="repeat" description="WD" evidence="3">
    <location>
        <begin position="181"/>
        <end position="222"/>
    </location>
</feature>
<feature type="compositionally biased region" description="Polar residues" evidence="4">
    <location>
        <begin position="1"/>
        <end position="14"/>
    </location>
</feature>
<dbReference type="InterPro" id="IPR019775">
    <property type="entry name" value="WD40_repeat_CS"/>
</dbReference>
<dbReference type="PROSITE" id="PS50294">
    <property type="entry name" value="WD_REPEATS_REGION"/>
    <property type="match status" value="2"/>
</dbReference>
<feature type="region of interest" description="Disordered" evidence="4">
    <location>
        <begin position="1"/>
        <end position="21"/>
    </location>
</feature>
<feature type="compositionally biased region" description="Basic and acidic residues" evidence="4">
    <location>
        <begin position="94"/>
        <end position="105"/>
    </location>
</feature>
<dbReference type="PANTHER" id="PTHR45048:SF1">
    <property type="entry name" value="WD REPEAT-CONTAINING PROTEIN 88"/>
    <property type="match status" value="1"/>
</dbReference>
<evidence type="ECO:0000313" key="6">
    <source>
        <dbReference type="Proteomes" id="UP000299084"/>
    </source>
</evidence>
<evidence type="ECO:0000256" key="3">
    <source>
        <dbReference type="PROSITE-ProRule" id="PRU00221"/>
    </source>
</evidence>
<dbReference type="SMART" id="SM00320">
    <property type="entry name" value="WD40"/>
    <property type="match status" value="2"/>
</dbReference>
<dbReference type="Proteomes" id="UP000299084">
    <property type="component" value="Unassembled WGS sequence"/>
</dbReference>
<dbReference type="PROSITE" id="PS50082">
    <property type="entry name" value="WD_REPEATS_2"/>
    <property type="match status" value="2"/>
</dbReference>
<organism evidence="5 6">
    <name type="scientific">Camelus dromedarius</name>
    <name type="common">Dromedary</name>
    <name type="synonym">Arabian camel</name>
    <dbReference type="NCBI Taxonomy" id="9838"/>
    <lineage>
        <taxon>Eukaryota</taxon>
        <taxon>Metazoa</taxon>
        <taxon>Chordata</taxon>
        <taxon>Craniata</taxon>
        <taxon>Vertebrata</taxon>
        <taxon>Euteleostomi</taxon>
        <taxon>Mammalia</taxon>
        <taxon>Eutheria</taxon>
        <taxon>Laurasiatheria</taxon>
        <taxon>Artiodactyla</taxon>
        <taxon>Tylopoda</taxon>
        <taxon>Camelidae</taxon>
        <taxon>Camelus</taxon>
    </lineage>
</organism>
<reference evidence="5 6" key="1">
    <citation type="journal article" date="2019" name="Mol. Ecol. Resour.">
        <title>Improving Illumina assemblies with Hi-C and long reads: an example with the North African dromedary.</title>
        <authorList>
            <person name="Elbers J.P."/>
            <person name="Rogers M.F."/>
            <person name="Perelman P.L."/>
            <person name="Proskuryakova A.A."/>
            <person name="Serdyukova N.A."/>
            <person name="Johnson W.E."/>
            <person name="Horin P."/>
            <person name="Corander J."/>
            <person name="Murphy D."/>
            <person name="Burger P.A."/>
        </authorList>
    </citation>
    <scope>NUCLEOTIDE SEQUENCE [LARGE SCALE GENOMIC DNA]</scope>
    <source>
        <strain evidence="5">Drom800</strain>
        <tissue evidence="5">Blood</tissue>
    </source>
</reference>
<dbReference type="PROSITE" id="PS00678">
    <property type="entry name" value="WD_REPEATS_1"/>
    <property type="match status" value="1"/>
</dbReference>